<dbReference type="HOGENOM" id="CLU_048148_0_0_1"/>
<accession>C8VJ44</accession>
<feature type="region of interest" description="Disordered" evidence="1">
    <location>
        <begin position="197"/>
        <end position="227"/>
    </location>
</feature>
<evidence type="ECO:0000313" key="2">
    <source>
        <dbReference type="EMBL" id="CBF83715.1"/>
    </source>
</evidence>
<keyword evidence="3" id="KW-1185">Reference proteome</keyword>
<dbReference type="AlphaFoldDB" id="Q5B943"/>
<dbReference type="Proteomes" id="UP000000560">
    <property type="component" value="Chromosome VI"/>
</dbReference>
<evidence type="ECO:0000256" key="1">
    <source>
        <dbReference type="SAM" id="MobiDB-lite"/>
    </source>
</evidence>
<feature type="compositionally biased region" description="Polar residues" evidence="1">
    <location>
        <begin position="443"/>
        <end position="453"/>
    </location>
</feature>
<dbReference type="GeneID" id="2874265"/>
<dbReference type="STRING" id="227321.Q5B943"/>
<reference evidence="3" key="2">
    <citation type="journal article" date="2009" name="Fungal Genet. Biol.">
        <title>The 2008 update of the Aspergillus nidulans genome annotation: a community effort.</title>
        <authorList>
            <person name="Wortman J.R."/>
            <person name="Gilsenan J.M."/>
            <person name="Joardar V."/>
            <person name="Deegan J."/>
            <person name="Clutterbuck J."/>
            <person name="Andersen M.R."/>
            <person name="Archer D."/>
            <person name="Bencina M."/>
            <person name="Braus G."/>
            <person name="Coutinho P."/>
            <person name="von Dohren H."/>
            <person name="Doonan J."/>
            <person name="Driessen A.J."/>
            <person name="Durek P."/>
            <person name="Espeso E."/>
            <person name="Fekete E."/>
            <person name="Flipphi M."/>
            <person name="Estrada C.G."/>
            <person name="Geysens S."/>
            <person name="Goldman G."/>
            <person name="de Groot P.W."/>
            <person name="Hansen K."/>
            <person name="Harris S.D."/>
            <person name="Heinekamp T."/>
            <person name="Helmstaedt K."/>
            <person name="Henrissat B."/>
            <person name="Hofmann G."/>
            <person name="Homan T."/>
            <person name="Horio T."/>
            <person name="Horiuchi H."/>
            <person name="James S."/>
            <person name="Jones M."/>
            <person name="Karaffa L."/>
            <person name="Karanyi Z."/>
            <person name="Kato M."/>
            <person name="Keller N."/>
            <person name="Kelly D.E."/>
            <person name="Kiel J.A."/>
            <person name="Kim J.M."/>
            <person name="van der Klei I.J."/>
            <person name="Klis F.M."/>
            <person name="Kovalchuk A."/>
            <person name="Krasevec N."/>
            <person name="Kubicek C.P."/>
            <person name="Liu B."/>
            <person name="Maccabe A."/>
            <person name="Meyer V."/>
            <person name="Mirabito P."/>
            <person name="Miskei M."/>
            <person name="Mos M."/>
            <person name="Mullins J."/>
            <person name="Nelson D.R."/>
            <person name="Nielsen J."/>
            <person name="Oakley B.R."/>
            <person name="Osmani S.A."/>
            <person name="Pakula T."/>
            <person name="Paszewski A."/>
            <person name="Paulsen I."/>
            <person name="Pilsyk S."/>
            <person name="Pocsi I."/>
            <person name="Punt P.J."/>
            <person name="Ram A.F."/>
            <person name="Ren Q."/>
            <person name="Robellet X."/>
            <person name="Robson G."/>
            <person name="Seiboth B."/>
            <person name="van Solingen P."/>
            <person name="Specht T."/>
            <person name="Sun J."/>
            <person name="Taheri-Talesh N."/>
            <person name="Takeshita N."/>
            <person name="Ussery D."/>
            <person name="vanKuyk P.A."/>
            <person name="Visser H."/>
            <person name="van de Vondervoort P.J."/>
            <person name="de Vries R.P."/>
            <person name="Walton J."/>
            <person name="Xiang X."/>
            <person name="Xiong Y."/>
            <person name="Zeng A.P."/>
            <person name="Brandt B.W."/>
            <person name="Cornell M.J."/>
            <person name="van den Hondel C.A."/>
            <person name="Visser J."/>
            <person name="Oliver S.G."/>
            <person name="Turner G."/>
        </authorList>
    </citation>
    <scope>GENOME REANNOTATION</scope>
    <source>
        <strain evidence="3">FGSC A4 / ATCC 38163 / CBS 112.46 / NRRL 194 / M139</strain>
    </source>
</reference>
<accession>Q5B943</accession>
<organism evidence="2 3">
    <name type="scientific">Emericella nidulans (strain FGSC A4 / ATCC 38163 / CBS 112.46 / NRRL 194 / M139)</name>
    <name type="common">Aspergillus nidulans</name>
    <dbReference type="NCBI Taxonomy" id="227321"/>
    <lineage>
        <taxon>Eukaryota</taxon>
        <taxon>Fungi</taxon>
        <taxon>Dikarya</taxon>
        <taxon>Ascomycota</taxon>
        <taxon>Pezizomycotina</taxon>
        <taxon>Eurotiomycetes</taxon>
        <taxon>Eurotiomycetidae</taxon>
        <taxon>Eurotiales</taxon>
        <taxon>Aspergillaceae</taxon>
        <taxon>Aspergillus</taxon>
        <taxon>Aspergillus subgen. Nidulantes</taxon>
    </lineage>
</organism>
<feature type="compositionally biased region" description="Polar residues" evidence="1">
    <location>
        <begin position="65"/>
        <end position="76"/>
    </location>
</feature>
<dbReference type="EMBL" id="BN001306">
    <property type="protein sequence ID" value="CBF83715.1"/>
    <property type="molecule type" value="Genomic_DNA"/>
</dbReference>
<dbReference type="RefSeq" id="XP_660541.1">
    <property type="nucleotide sequence ID" value="XM_655449.2"/>
</dbReference>
<feature type="region of interest" description="Disordered" evidence="1">
    <location>
        <begin position="47"/>
        <end position="92"/>
    </location>
</feature>
<proteinExistence type="predicted"/>
<dbReference type="OMA" id="TESYPVF"/>
<gene>
    <name evidence="2" type="ORF">ANIA_02937</name>
</gene>
<sequence length="519" mass="57853">MISPSTYSLSRPAPPVQPSQSLEGMEKVIPPSLPVPYAHTISRLHLDKPLPDLPEKPPTPFIGSTAWSDDSSTVNSFEDDHSHSVSRPRSAESYPVFVRSGSADLPDFVDHPVPGPVSTLNRTPSPSADPYHHQIHQIHPKPAPTFTFLTDDAPPAPRYTEPTPQWNPSHRAGPNHYFREKKWDFFPELAIPSSSPHNYNSPRTCNNKNSHHNQFLRPRKKDSGRSRWIPLPAEKGAALANDVRNSIRYIQRRLSRNSLDREKSKKSHRPTTAPSPAVYPRSPYPYTFDPSPRSHTAPLTGPDRDSFVPHSPDSAERLYVSIREKQAMADTSLSLTSTPTGSTISDQSLIELERESHNDAPFYRKKQLAVPISSYQSHDTAIWDRSGKEKKRPNYPRQTPRVRFPKYRNSSRRNSSIKDSAGLSVSPLRPKHSASASMPALVSGSSHTLQQGTRHAVRALQDGTSHVLVAIDGARRKIARSGSGTTPGSKLDRKRTELKSQIRLVGPVNPYTHTGDPWI</sequence>
<feature type="region of interest" description="Disordered" evidence="1">
    <location>
        <begin position="381"/>
        <end position="455"/>
    </location>
</feature>
<dbReference type="InParanoid" id="Q5B943"/>
<feature type="region of interest" description="Disordered" evidence="1">
    <location>
        <begin position="1"/>
        <end position="23"/>
    </location>
</feature>
<name>Q5B943_EMENI</name>
<dbReference type="KEGG" id="ani:ANIA_02937"/>
<dbReference type="eggNOG" id="ENOG502THWE">
    <property type="taxonomic scope" value="Eukaryota"/>
</dbReference>
<dbReference type="VEuPathDB" id="FungiDB:AN2937"/>
<reference evidence="3" key="1">
    <citation type="journal article" date="2005" name="Nature">
        <title>Sequencing of Aspergillus nidulans and comparative analysis with A. fumigatus and A. oryzae.</title>
        <authorList>
            <person name="Galagan J.E."/>
            <person name="Calvo S.E."/>
            <person name="Cuomo C."/>
            <person name="Ma L.J."/>
            <person name="Wortman J.R."/>
            <person name="Batzoglou S."/>
            <person name="Lee S.I."/>
            <person name="Basturkmen M."/>
            <person name="Spevak C.C."/>
            <person name="Clutterbuck J."/>
            <person name="Kapitonov V."/>
            <person name="Jurka J."/>
            <person name="Scazzocchio C."/>
            <person name="Farman M."/>
            <person name="Butler J."/>
            <person name="Purcell S."/>
            <person name="Harris S."/>
            <person name="Braus G.H."/>
            <person name="Draht O."/>
            <person name="Busch S."/>
            <person name="D'Enfert C."/>
            <person name="Bouchier C."/>
            <person name="Goldman G.H."/>
            <person name="Bell-Pedersen D."/>
            <person name="Griffiths-Jones S."/>
            <person name="Doonan J.H."/>
            <person name="Yu J."/>
            <person name="Vienken K."/>
            <person name="Pain A."/>
            <person name="Freitag M."/>
            <person name="Selker E.U."/>
            <person name="Archer D.B."/>
            <person name="Penalva M.A."/>
            <person name="Oakley B.R."/>
            <person name="Momany M."/>
            <person name="Tanaka T."/>
            <person name="Kumagai T."/>
            <person name="Asai K."/>
            <person name="Machida M."/>
            <person name="Nierman W.C."/>
            <person name="Denning D.W."/>
            <person name="Caddick M."/>
            <person name="Hynes M."/>
            <person name="Paoletti M."/>
            <person name="Fischer R."/>
            <person name="Miller B."/>
            <person name="Dyer P."/>
            <person name="Sachs M.S."/>
            <person name="Osmani S.A."/>
            <person name="Birren B.W."/>
        </authorList>
    </citation>
    <scope>NUCLEOTIDE SEQUENCE [LARGE SCALE GENOMIC DNA]</scope>
    <source>
        <strain evidence="3">FGSC A4 / ATCC 38163 / CBS 112.46 / NRRL 194 / M139</strain>
    </source>
</reference>
<protein>
    <submittedName>
        <fullName evidence="2">Uncharacterized protein</fullName>
    </submittedName>
</protein>
<feature type="compositionally biased region" description="Polar residues" evidence="1">
    <location>
        <begin position="197"/>
        <end position="208"/>
    </location>
</feature>
<evidence type="ECO:0000313" key="3">
    <source>
        <dbReference type="Proteomes" id="UP000000560"/>
    </source>
</evidence>
<dbReference type="OrthoDB" id="4225223at2759"/>
<feature type="region of interest" description="Disordered" evidence="1">
    <location>
        <begin position="254"/>
        <end position="312"/>
    </location>
</feature>